<dbReference type="AlphaFoldDB" id="A0A1E5T7L8"/>
<dbReference type="GO" id="GO:0003677">
    <property type="term" value="F:DNA binding"/>
    <property type="evidence" value="ECO:0007669"/>
    <property type="project" value="UniProtKB-KW"/>
</dbReference>
<accession>A0A1E5T7L8</accession>
<gene>
    <name evidence="2" type="ORF">A8C32_17820</name>
</gene>
<keyword evidence="3" id="KW-1185">Reference proteome</keyword>
<proteinExistence type="predicted"/>
<dbReference type="STRING" id="1849968.A8C32_17820"/>
<sequence length="177" mass="20741">MSEKSIIPNEVITNKIYLIRGQKVMLDRDLAELYDVKNIRLREQVKRNTDKFPEHFMFRLTETETDFMVSQNAIPSKKHLGGSLPYVFTEHGILQLANVLTGDRATQMSIRIIEVFVQMREALTDNLSLKLDIEEIKKKLTNHSKNIELVFNYLDELMEKKDNEKPRKQIGYKPDTE</sequence>
<protein>
    <submittedName>
        <fullName evidence="2">DNA-binding protein</fullName>
    </submittedName>
</protein>
<name>A0A1E5T7L8_9FLAO</name>
<comment type="caution">
    <text evidence="2">The sequence shown here is derived from an EMBL/GenBank/DDBJ whole genome shotgun (WGS) entry which is preliminary data.</text>
</comment>
<dbReference type="Proteomes" id="UP000095713">
    <property type="component" value="Unassembled WGS sequence"/>
</dbReference>
<dbReference type="OrthoDB" id="9816206at2"/>
<organism evidence="2 3">
    <name type="scientific">Flavivirga aquatica</name>
    <dbReference type="NCBI Taxonomy" id="1849968"/>
    <lineage>
        <taxon>Bacteria</taxon>
        <taxon>Pseudomonadati</taxon>
        <taxon>Bacteroidota</taxon>
        <taxon>Flavobacteriia</taxon>
        <taxon>Flavobacteriales</taxon>
        <taxon>Flavobacteriaceae</taxon>
        <taxon>Flavivirga</taxon>
    </lineage>
</organism>
<feature type="domain" description="KilA-N DNA-binding" evidence="1">
    <location>
        <begin position="14"/>
        <end position="99"/>
    </location>
</feature>
<evidence type="ECO:0000313" key="3">
    <source>
        <dbReference type="Proteomes" id="UP000095713"/>
    </source>
</evidence>
<keyword evidence="2" id="KW-0238">DNA-binding</keyword>
<dbReference type="Pfam" id="PF10543">
    <property type="entry name" value="ORF6N"/>
    <property type="match status" value="1"/>
</dbReference>
<dbReference type="RefSeq" id="WP_069830786.1">
    <property type="nucleotide sequence ID" value="NZ_MDJD01000048.1"/>
</dbReference>
<dbReference type="EMBL" id="MDJD01000048">
    <property type="protein sequence ID" value="OEK07297.1"/>
    <property type="molecule type" value="Genomic_DNA"/>
</dbReference>
<evidence type="ECO:0000259" key="1">
    <source>
        <dbReference type="Pfam" id="PF10543"/>
    </source>
</evidence>
<reference evidence="2 3" key="1">
    <citation type="submission" date="2016-05" db="EMBL/GenBank/DDBJ databases">
        <title>Draft Genome Sequence of Algibacter sp. Strain SK-16 Isolated from the Surface Water of Aburatsubo Inlet.</title>
        <authorList>
            <person name="Wong S.-K."/>
            <person name="Yoshizawa S."/>
            <person name="Nakajima Y."/>
            <person name="Ogura Y."/>
            <person name="Tetsuya H."/>
            <person name="Hamasaki K."/>
        </authorList>
    </citation>
    <scope>NUCLEOTIDE SEQUENCE [LARGE SCALE GENOMIC DNA]</scope>
    <source>
        <strain evidence="2 3">SK-16</strain>
    </source>
</reference>
<dbReference type="InterPro" id="IPR018873">
    <property type="entry name" value="KilA-N_DNA-bd_domain"/>
</dbReference>
<evidence type="ECO:0000313" key="2">
    <source>
        <dbReference type="EMBL" id="OEK07297.1"/>
    </source>
</evidence>